<dbReference type="SUPFAM" id="SSF141371">
    <property type="entry name" value="PilZ domain-like"/>
    <property type="match status" value="1"/>
</dbReference>
<dbReference type="CDD" id="cd06225">
    <property type="entry name" value="HAMP"/>
    <property type="match status" value="1"/>
</dbReference>
<dbReference type="Pfam" id="PF00015">
    <property type="entry name" value="MCPsignal"/>
    <property type="match status" value="1"/>
</dbReference>
<proteinExistence type="inferred from homology"/>
<dbReference type="EMBL" id="BMFA01000005">
    <property type="protein sequence ID" value="GGB48478.1"/>
    <property type="molecule type" value="Genomic_DNA"/>
</dbReference>
<dbReference type="GO" id="GO:0016020">
    <property type="term" value="C:membrane"/>
    <property type="evidence" value="ECO:0007669"/>
    <property type="project" value="InterPro"/>
</dbReference>
<dbReference type="PANTHER" id="PTHR32089:SF112">
    <property type="entry name" value="LYSOZYME-LIKE PROTEIN-RELATED"/>
    <property type="match status" value="1"/>
</dbReference>
<dbReference type="RefSeq" id="WP_150495845.1">
    <property type="nucleotide sequence ID" value="NZ_BMFA01000005.1"/>
</dbReference>
<dbReference type="PROSITE" id="PS50111">
    <property type="entry name" value="CHEMOTAXIS_TRANSDUC_2"/>
    <property type="match status" value="1"/>
</dbReference>
<dbReference type="Proteomes" id="UP000605148">
    <property type="component" value="Unassembled WGS sequence"/>
</dbReference>
<accession>A0A916TKA7</accession>
<feature type="domain" description="Methyl-accepting transducer" evidence="4">
    <location>
        <begin position="414"/>
        <end position="672"/>
    </location>
</feature>
<dbReference type="InterPro" id="IPR009875">
    <property type="entry name" value="PilZ_domain"/>
</dbReference>
<keyword evidence="7" id="KW-1185">Reference proteome</keyword>
<evidence type="ECO:0000256" key="3">
    <source>
        <dbReference type="PROSITE-ProRule" id="PRU00284"/>
    </source>
</evidence>
<evidence type="ECO:0000313" key="6">
    <source>
        <dbReference type="EMBL" id="GGB48478.1"/>
    </source>
</evidence>
<dbReference type="SMART" id="SM00304">
    <property type="entry name" value="HAMP"/>
    <property type="match status" value="1"/>
</dbReference>
<evidence type="ECO:0000259" key="4">
    <source>
        <dbReference type="PROSITE" id="PS50111"/>
    </source>
</evidence>
<sequence>MNIRQTNLATSLSLAFLFVGLVAYEFTVLLREKGQQQATAGIVETGSVLNQGTIELSLERSVMQVTLNLPDPIAPPFRALIEQQRSVFADSLAQTRTLLASIDIDPETVTSALGALSAAEQEIADIRRRADALLARPRDERNPEDIEALPNALKGAIVELSAVPSLLRSDGMRVSSRLQTLLDIQAQAWAVREFGGQERTYLAIATASGEPMSAARRSEMKQLHNRAATSMLRLKALGQFDGLSETVKSQIADLETGYFQDYRALREALLNHDTSEGPYPVSFEDFFSRSTSALDLAVDLSIQAGDQTKAFLDEYNRSFWTRLIAFSGLLVLVVMVCGWQLYFSQVQVSGRLSRLAEQMRRLASGDTQIDSGDQNRRDEIGDMARAFHVFKTNALERVALERRAVEERDRERQRQTHMEHVIRNFSGSLETATGQVSEQAHALLDTSKRLNTAAETATGHAVNADQATGSAASGVETAAAAAEQLAISITGIADQTQKAQDRMRSAALRSQASNEQVRLLTSSVDRIGAVVKLISDIAQQTNLLALNATIEAARAGEAGRGFAVVANEVKALASQTARATDEISSQIADIQTSTHTTVASIEEVSHAVEDIQQLTIGIAEAIEQQKNATREIAESVSSASAGAATVLTSVQSVTGAITTTNEEANTVRNAASVLTTATRNMADEVDTFLKKVSEDVTQRRNALRIALSEVAIVNAGGARQNAQFVNISKTGARLKNVSSLAAGQALVLELSNYQKVTCKVVRQTEDDVAVQFDVPLSDSDFDQLTVQAA</sequence>
<dbReference type="AlphaFoldDB" id="A0A916TKA7"/>
<dbReference type="OrthoDB" id="354287at2"/>
<comment type="caution">
    <text evidence="6">The sequence shown here is derived from an EMBL/GenBank/DDBJ whole genome shotgun (WGS) entry which is preliminary data.</text>
</comment>
<comment type="similarity">
    <text evidence="2">Belongs to the methyl-accepting chemotaxis (MCP) protein family.</text>
</comment>
<protein>
    <submittedName>
        <fullName evidence="6">Methyl-accepting chemotaxis protein</fullName>
    </submittedName>
</protein>
<dbReference type="Gene3D" id="6.10.340.10">
    <property type="match status" value="1"/>
</dbReference>
<dbReference type="GO" id="GO:0035438">
    <property type="term" value="F:cyclic-di-GMP binding"/>
    <property type="evidence" value="ECO:0007669"/>
    <property type="project" value="InterPro"/>
</dbReference>
<dbReference type="Pfam" id="PF07238">
    <property type="entry name" value="PilZ"/>
    <property type="match status" value="1"/>
</dbReference>
<dbReference type="InterPro" id="IPR003660">
    <property type="entry name" value="HAMP_dom"/>
</dbReference>
<evidence type="ECO:0000259" key="5">
    <source>
        <dbReference type="PROSITE" id="PS50885"/>
    </source>
</evidence>
<dbReference type="Gene3D" id="1.10.287.950">
    <property type="entry name" value="Methyl-accepting chemotaxis protein"/>
    <property type="match status" value="1"/>
</dbReference>
<feature type="domain" description="HAMP" evidence="5">
    <location>
        <begin position="346"/>
        <end position="399"/>
    </location>
</feature>
<evidence type="ECO:0000313" key="7">
    <source>
        <dbReference type="Proteomes" id="UP000605148"/>
    </source>
</evidence>
<dbReference type="Pfam" id="PF00672">
    <property type="entry name" value="HAMP"/>
    <property type="match status" value="1"/>
</dbReference>
<name>A0A916TKA7_9HYPH</name>
<evidence type="ECO:0000256" key="1">
    <source>
        <dbReference type="ARBA" id="ARBA00023224"/>
    </source>
</evidence>
<gene>
    <name evidence="6" type="ORF">GCM10011316_20760</name>
</gene>
<dbReference type="InterPro" id="IPR004089">
    <property type="entry name" value="MCPsignal_dom"/>
</dbReference>
<reference evidence="6" key="1">
    <citation type="journal article" date="2014" name="Int. J. Syst. Evol. Microbiol.">
        <title>Complete genome sequence of Corynebacterium casei LMG S-19264T (=DSM 44701T), isolated from a smear-ripened cheese.</title>
        <authorList>
            <consortium name="US DOE Joint Genome Institute (JGI-PGF)"/>
            <person name="Walter F."/>
            <person name="Albersmeier A."/>
            <person name="Kalinowski J."/>
            <person name="Ruckert C."/>
        </authorList>
    </citation>
    <scope>NUCLEOTIDE SEQUENCE</scope>
    <source>
        <strain evidence="6">CGMCC 1.12426</strain>
    </source>
</reference>
<keyword evidence="1 3" id="KW-0807">Transducer</keyword>
<evidence type="ECO:0000256" key="2">
    <source>
        <dbReference type="ARBA" id="ARBA00029447"/>
    </source>
</evidence>
<reference evidence="6" key="2">
    <citation type="submission" date="2020-09" db="EMBL/GenBank/DDBJ databases">
        <authorList>
            <person name="Sun Q."/>
            <person name="Zhou Y."/>
        </authorList>
    </citation>
    <scope>NUCLEOTIDE SEQUENCE</scope>
    <source>
        <strain evidence="6">CGMCC 1.12426</strain>
    </source>
</reference>
<dbReference type="SUPFAM" id="SSF58104">
    <property type="entry name" value="Methyl-accepting chemotaxis protein (MCP) signaling domain"/>
    <property type="match status" value="1"/>
</dbReference>
<dbReference type="PROSITE" id="PS50885">
    <property type="entry name" value="HAMP"/>
    <property type="match status" value="1"/>
</dbReference>
<dbReference type="SMART" id="SM00283">
    <property type="entry name" value="MA"/>
    <property type="match status" value="1"/>
</dbReference>
<dbReference type="PANTHER" id="PTHR32089">
    <property type="entry name" value="METHYL-ACCEPTING CHEMOTAXIS PROTEIN MCPB"/>
    <property type="match status" value="1"/>
</dbReference>
<organism evidence="6 7">
    <name type="scientific">Roseibium aquae</name>
    <dbReference type="NCBI Taxonomy" id="1323746"/>
    <lineage>
        <taxon>Bacteria</taxon>
        <taxon>Pseudomonadati</taxon>
        <taxon>Pseudomonadota</taxon>
        <taxon>Alphaproteobacteria</taxon>
        <taxon>Hyphomicrobiales</taxon>
        <taxon>Stappiaceae</taxon>
        <taxon>Roseibium</taxon>
    </lineage>
</organism>
<dbReference type="GO" id="GO:0007165">
    <property type="term" value="P:signal transduction"/>
    <property type="evidence" value="ECO:0007669"/>
    <property type="project" value="UniProtKB-KW"/>
</dbReference>
<dbReference type="Gene3D" id="2.40.10.220">
    <property type="entry name" value="predicted glycosyltransferase like domains"/>
    <property type="match status" value="1"/>
</dbReference>